<keyword evidence="1" id="KW-1133">Transmembrane helix</keyword>
<evidence type="ECO:0000313" key="2">
    <source>
        <dbReference type="EMBL" id="KKM18815.1"/>
    </source>
</evidence>
<accession>A0A0F9KTW1</accession>
<feature type="transmembrane region" description="Helical" evidence="1">
    <location>
        <begin position="12"/>
        <end position="35"/>
    </location>
</feature>
<dbReference type="EMBL" id="LAZR01014138">
    <property type="protein sequence ID" value="KKM18815.1"/>
    <property type="molecule type" value="Genomic_DNA"/>
</dbReference>
<proteinExistence type="predicted"/>
<protein>
    <submittedName>
        <fullName evidence="2">Uncharacterized protein</fullName>
    </submittedName>
</protein>
<gene>
    <name evidence="2" type="ORF">LCGC14_1661910</name>
</gene>
<organism evidence="2">
    <name type="scientific">marine sediment metagenome</name>
    <dbReference type="NCBI Taxonomy" id="412755"/>
    <lineage>
        <taxon>unclassified sequences</taxon>
        <taxon>metagenomes</taxon>
        <taxon>ecological metagenomes</taxon>
    </lineage>
</organism>
<evidence type="ECO:0000256" key="1">
    <source>
        <dbReference type="SAM" id="Phobius"/>
    </source>
</evidence>
<keyword evidence="1" id="KW-0812">Transmembrane</keyword>
<feature type="transmembrane region" description="Helical" evidence="1">
    <location>
        <begin position="47"/>
        <end position="65"/>
    </location>
</feature>
<sequence>MFDWLTEIEIDWPTLVLTIILSGVMIAIMWFNPLWQESAAFPTKTKILMSVVLPIIAYPIVYRQLNKD</sequence>
<dbReference type="AlphaFoldDB" id="A0A0F9KTW1"/>
<keyword evidence="1" id="KW-0472">Membrane</keyword>
<reference evidence="2" key="1">
    <citation type="journal article" date="2015" name="Nature">
        <title>Complex archaea that bridge the gap between prokaryotes and eukaryotes.</title>
        <authorList>
            <person name="Spang A."/>
            <person name="Saw J.H."/>
            <person name="Jorgensen S.L."/>
            <person name="Zaremba-Niedzwiedzka K."/>
            <person name="Martijn J."/>
            <person name="Lind A.E."/>
            <person name="van Eijk R."/>
            <person name="Schleper C."/>
            <person name="Guy L."/>
            <person name="Ettema T.J."/>
        </authorList>
    </citation>
    <scope>NUCLEOTIDE SEQUENCE</scope>
</reference>
<comment type="caution">
    <text evidence="2">The sequence shown here is derived from an EMBL/GenBank/DDBJ whole genome shotgun (WGS) entry which is preliminary data.</text>
</comment>
<name>A0A0F9KTW1_9ZZZZ</name>